<dbReference type="SMART" id="SM00479">
    <property type="entry name" value="EXOIII"/>
    <property type="match status" value="1"/>
</dbReference>
<dbReference type="AlphaFoldDB" id="A0A7D4TDM8"/>
<feature type="site" description="Important for substrate binding and specificity" evidence="5">
    <location>
        <position position="38"/>
    </location>
</feature>
<feature type="binding site" evidence="5">
    <location>
        <position position="32"/>
    </location>
    <ligand>
        <name>Mg(2+)</name>
        <dbReference type="ChEBI" id="CHEBI:18420"/>
        <label>1</label>
        <note>catalytic</note>
    </ligand>
</feature>
<dbReference type="GO" id="GO:0005829">
    <property type="term" value="C:cytosol"/>
    <property type="evidence" value="ECO:0007669"/>
    <property type="project" value="TreeGrafter"/>
</dbReference>
<evidence type="ECO:0000256" key="3">
    <source>
        <dbReference type="ARBA" id="ARBA00022801"/>
    </source>
</evidence>
<dbReference type="EMBL" id="CP054020">
    <property type="protein sequence ID" value="QKI88747.1"/>
    <property type="molecule type" value="Genomic_DNA"/>
</dbReference>
<evidence type="ECO:0000256" key="4">
    <source>
        <dbReference type="ARBA" id="ARBA00022839"/>
    </source>
</evidence>
<keyword evidence="1 5" id="KW-0819">tRNA processing</keyword>
<dbReference type="InterPro" id="IPR012337">
    <property type="entry name" value="RNaseH-like_sf"/>
</dbReference>
<comment type="similarity">
    <text evidence="5">Belongs to the RNase T family.</text>
</comment>
<dbReference type="PANTHER" id="PTHR30231">
    <property type="entry name" value="DNA POLYMERASE III SUBUNIT EPSILON"/>
    <property type="match status" value="1"/>
</dbReference>
<reference evidence="7 8" key="1">
    <citation type="submission" date="2020-05" db="EMBL/GenBank/DDBJ databases">
        <title>Thiomicrorhabdus sediminis sp.nov. and Thiomicrorhabdus xiamenensis sp.nov., novel sulfur-oxidizing bacteria isolated from coastal sediment.</title>
        <authorList>
            <person name="Liu X."/>
        </authorList>
    </citation>
    <scope>NUCLEOTIDE SEQUENCE [LARGE SCALE GENOMIC DNA]</scope>
    <source>
        <strain evidence="7 8">G2</strain>
    </source>
</reference>
<comment type="function">
    <text evidence="5">Trims short 3' overhangs of a variety of RNA species, leaving a one or two nucleotide 3' overhang. Responsible for the end-turnover of tRNA: specifically removes the terminal AMP residue from uncharged tRNA (tRNA-C-C-A). Also appears to be involved in tRNA biosynthesis.</text>
</comment>
<dbReference type="GO" id="GO:0000287">
    <property type="term" value="F:magnesium ion binding"/>
    <property type="evidence" value="ECO:0007669"/>
    <property type="project" value="UniProtKB-UniRule"/>
</dbReference>
<feature type="site" description="Important for substrate binding and specificity" evidence="5">
    <location>
        <position position="86"/>
    </location>
</feature>
<feature type="site" description="Important for substrate binding and specificity" evidence="5">
    <location>
        <position position="134"/>
    </location>
</feature>
<organism evidence="7 8">
    <name type="scientific">Thiomicrorhabdus xiamenensis</name>
    <dbReference type="NCBI Taxonomy" id="2739063"/>
    <lineage>
        <taxon>Bacteria</taxon>
        <taxon>Pseudomonadati</taxon>
        <taxon>Pseudomonadota</taxon>
        <taxon>Gammaproteobacteria</taxon>
        <taxon>Thiotrichales</taxon>
        <taxon>Piscirickettsiaceae</taxon>
        <taxon>Thiomicrorhabdus</taxon>
    </lineage>
</organism>
<feature type="site" description="Important for substrate binding and specificity" evidence="5">
    <location>
        <position position="155"/>
    </location>
</feature>
<feature type="active site" description="Proton donor/acceptor" evidence="5">
    <location>
        <position position="190"/>
    </location>
</feature>
<gene>
    <name evidence="5 7" type="primary">rnt</name>
    <name evidence="7" type="ORF">HQN79_03780</name>
</gene>
<dbReference type="PANTHER" id="PTHR30231:SF2">
    <property type="entry name" value="RIBONUCLEASE T"/>
    <property type="match status" value="1"/>
</dbReference>
<dbReference type="InterPro" id="IPR005987">
    <property type="entry name" value="RNase_T"/>
</dbReference>
<evidence type="ECO:0000259" key="6">
    <source>
        <dbReference type="SMART" id="SM00479"/>
    </source>
</evidence>
<comment type="subunit">
    <text evidence="5">Homodimer.</text>
</comment>
<feature type="domain" description="Exonuclease" evidence="6">
    <location>
        <begin position="27"/>
        <end position="212"/>
    </location>
</feature>
<dbReference type="GO" id="GO:0008408">
    <property type="term" value="F:3'-5' exonuclease activity"/>
    <property type="evidence" value="ECO:0007669"/>
    <property type="project" value="TreeGrafter"/>
</dbReference>
<dbReference type="GO" id="GO:0016896">
    <property type="term" value="F:RNA exonuclease activity, producing 5'-phosphomonoesters"/>
    <property type="evidence" value="ECO:0007669"/>
    <property type="project" value="UniProtKB-UniRule"/>
</dbReference>
<dbReference type="GO" id="GO:0008033">
    <property type="term" value="P:tRNA processing"/>
    <property type="evidence" value="ECO:0007669"/>
    <property type="project" value="UniProtKB-KW"/>
</dbReference>
<keyword evidence="8" id="KW-1185">Reference proteome</keyword>
<keyword evidence="2 5" id="KW-0540">Nuclease</keyword>
<dbReference type="RefSeq" id="WP_173284360.1">
    <property type="nucleotide sequence ID" value="NZ_CP054020.1"/>
</dbReference>
<keyword evidence="3 5" id="KW-0378">Hydrolase</keyword>
<feature type="binding site" evidence="5">
    <location>
        <position position="190"/>
    </location>
    <ligand>
        <name>Mg(2+)</name>
        <dbReference type="ChEBI" id="CHEBI:18420"/>
        <label>2</label>
        <note>catalytic</note>
    </ligand>
</feature>
<evidence type="ECO:0000256" key="1">
    <source>
        <dbReference type="ARBA" id="ARBA00022694"/>
    </source>
</evidence>
<dbReference type="GO" id="GO:0045004">
    <property type="term" value="P:DNA replication proofreading"/>
    <property type="evidence" value="ECO:0007669"/>
    <property type="project" value="TreeGrafter"/>
</dbReference>
<evidence type="ECO:0000256" key="2">
    <source>
        <dbReference type="ARBA" id="ARBA00022722"/>
    </source>
</evidence>
<dbReference type="KEGG" id="txa:HQN79_03780"/>
<feature type="binding site" evidence="5">
    <location>
        <position position="34"/>
    </location>
    <ligand>
        <name>Mg(2+)</name>
        <dbReference type="ChEBI" id="CHEBI:18420"/>
        <label>2</label>
        <note>catalytic</note>
    </ligand>
</feature>
<dbReference type="HAMAP" id="MF_00157">
    <property type="entry name" value="RNase_T"/>
    <property type="match status" value="1"/>
</dbReference>
<dbReference type="InterPro" id="IPR036397">
    <property type="entry name" value="RNaseH_sf"/>
</dbReference>
<dbReference type="InterPro" id="IPR013520">
    <property type="entry name" value="Ribonucl_H"/>
</dbReference>
<feature type="binding site" evidence="5">
    <location>
        <position position="195"/>
    </location>
    <ligand>
        <name>Mg(2+)</name>
        <dbReference type="ChEBI" id="CHEBI:18420"/>
        <label>2</label>
        <note>catalytic</note>
    </ligand>
</feature>
<comment type="cofactor">
    <cofactor evidence="5">
        <name>Mg(2+)</name>
        <dbReference type="ChEBI" id="CHEBI:18420"/>
    </cofactor>
    <text evidence="5">Binds two Mg(2+) per subunit. The active form of the enzyme binds two Mg(2+) ions in its active site. The first Mg(2+) forms only one salt bridge with the protein.</text>
</comment>
<dbReference type="GO" id="GO:0003676">
    <property type="term" value="F:nucleic acid binding"/>
    <property type="evidence" value="ECO:0007669"/>
    <property type="project" value="InterPro"/>
</dbReference>
<evidence type="ECO:0000313" key="8">
    <source>
        <dbReference type="Proteomes" id="UP000504724"/>
    </source>
</evidence>
<name>A0A7D4TDM8_9GAMM</name>
<sequence length="215" mass="24189">MTQNTQADENSTEYEIQQMKDRFRGFLPVVVDVETGGFNPQTDALLEVAVVTLEMDEYGQLQRKETFDRNILPFEGANLEESALKFIGMDDPFHPFRGAINEKQALIELFEPINREIQQTGCTRAILVGHNAFFDLNFILAAAERNHVKCPFHKFSTFDTVSLAGLAFGQTVLAKAMVKAGIEWDNAMAHSAVYDTEKTADLFCQIVNQMPMLSE</sequence>
<accession>A0A7D4TDM8</accession>
<dbReference type="Proteomes" id="UP000504724">
    <property type="component" value="Chromosome"/>
</dbReference>
<feature type="binding site" evidence="5">
    <location>
        <position position="32"/>
    </location>
    <ligand>
        <name>Mg(2+)</name>
        <dbReference type="ChEBI" id="CHEBI:18420"/>
        <label>2</label>
        <note>catalytic</note>
    </ligand>
</feature>
<protein>
    <recommendedName>
        <fullName evidence="5">Ribonuclease T</fullName>
        <ecNumber evidence="5">3.1.13.-</ecNumber>
    </recommendedName>
    <alternativeName>
        <fullName evidence="5">Exoribonuclease T</fullName>
        <shortName evidence="5">RNase T</shortName>
    </alternativeName>
</protein>
<keyword evidence="4 5" id="KW-0269">Exonuclease</keyword>
<dbReference type="Pfam" id="PF00929">
    <property type="entry name" value="RNase_T"/>
    <property type="match status" value="1"/>
</dbReference>
<dbReference type="EC" id="3.1.13.-" evidence="5"/>
<proteinExistence type="inferred from homology"/>
<dbReference type="Gene3D" id="3.30.420.10">
    <property type="entry name" value="Ribonuclease H-like superfamily/Ribonuclease H"/>
    <property type="match status" value="1"/>
</dbReference>
<dbReference type="NCBIfam" id="TIGR01298">
    <property type="entry name" value="RNaseT"/>
    <property type="match status" value="1"/>
</dbReference>
<dbReference type="SUPFAM" id="SSF53098">
    <property type="entry name" value="Ribonuclease H-like"/>
    <property type="match status" value="1"/>
</dbReference>
<evidence type="ECO:0000313" key="7">
    <source>
        <dbReference type="EMBL" id="QKI88747.1"/>
    </source>
</evidence>
<keyword evidence="5" id="KW-0460">Magnesium</keyword>
<keyword evidence="5" id="KW-0479">Metal-binding</keyword>
<evidence type="ECO:0000256" key="5">
    <source>
        <dbReference type="HAMAP-Rule" id="MF_00157"/>
    </source>
</evidence>